<organism evidence="1 2">
    <name type="scientific">Eretmocerus hayati</name>
    <dbReference type="NCBI Taxonomy" id="131215"/>
    <lineage>
        <taxon>Eukaryota</taxon>
        <taxon>Metazoa</taxon>
        <taxon>Ecdysozoa</taxon>
        <taxon>Arthropoda</taxon>
        <taxon>Hexapoda</taxon>
        <taxon>Insecta</taxon>
        <taxon>Pterygota</taxon>
        <taxon>Neoptera</taxon>
        <taxon>Endopterygota</taxon>
        <taxon>Hymenoptera</taxon>
        <taxon>Apocrita</taxon>
        <taxon>Proctotrupomorpha</taxon>
        <taxon>Chalcidoidea</taxon>
        <taxon>Aphelinidae</taxon>
        <taxon>Aphelininae</taxon>
        <taxon>Eretmocerus</taxon>
    </lineage>
</organism>
<evidence type="ECO:0000313" key="1">
    <source>
        <dbReference type="EMBL" id="KAJ8673183.1"/>
    </source>
</evidence>
<dbReference type="Proteomes" id="UP001239111">
    <property type="component" value="Chromosome 3"/>
</dbReference>
<evidence type="ECO:0000313" key="2">
    <source>
        <dbReference type="Proteomes" id="UP001239111"/>
    </source>
</evidence>
<keyword evidence="2" id="KW-1185">Reference proteome</keyword>
<reference evidence="1" key="1">
    <citation type="submission" date="2023-04" db="EMBL/GenBank/DDBJ databases">
        <title>A chromosome-level genome assembly of the parasitoid wasp Eretmocerus hayati.</title>
        <authorList>
            <person name="Zhong Y."/>
            <person name="Liu S."/>
            <person name="Liu Y."/>
        </authorList>
    </citation>
    <scope>NUCLEOTIDE SEQUENCE</scope>
    <source>
        <strain evidence="1">ZJU_SS_LIU_2023</strain>
    </source>
</reference>
<protein>
    <submittedName>
        <fullName evidence="1">Uncharacterized protein</fullName>
    </submittedName>
</protein>
<sequence>MENHQHLVAGWMGGIFGIAVGHPMDTIKTHQQISNDKLSTREAIKRIFNKSGFHGFFRGMLFPLIGAGGLNSLYFGTIDAYLGQLDLQKDHISVYPQNNDWMQNLFIAGSIGGAAQTLITCPSELIKIRMQLGKGVIKDKVYTNQPAKKLRTSHVILDVYTKYGLHGFFVGFMPTLLRDAVGGGAYILSYQCTRHYMSGKLNLSPAGFFETVVAGGVAGFASWLPVIPFDTIKCRMQSDTFQNPKYKGMLHCSWDLFHRTGYHGFFKGLPIILVRSVPVNCAIMCGYELTLWCFRNNDKS</sequence>
<proteinExistence type="predicted"/>
<comment type="caution">
    <text evidence="1">The sequence shown here is derived from an EMBL/GenBank/DDBJ whole genome shotgun (WGS) entry which is preliminary data.</text>
</comment>
<accession>A0ACC2NQN5</accession>
<name>A0ACC2NQN5_9HYME</name>
<dbReference type="EMBL" id="CM056743">
    <property type="protein sequence ID" value="KAJ8673183.1"/>
    <property type="molecule type" value="Genomic_DNA"/>
</dbReference>
<gene>
    <name evidence="1" type="ORF">QAD02_004445</name>
</gene>